<organism evidence="5 6">
    <name type="scientific">Vanilla planifolia</name>
    <name type="common">Vanilla</name>
    <dbReference type="NCBI Taxonomy" id="51239"/>
    <lineage>
        <taxon>Eukaryota</taxon>
        <taxon>Viridiplantae</taxon>
        <taxon>Streptophyta</taxon>
        <taxon>Embryophyta</taxon>
        <taxon>Tracheophyta</taxon>
        <taxon>Spermatophyta</taxon>
        <taxon>Magnoliopsida</taxon>
        <taxon>Liliopsida</taxon>
        <taxon>Asparagales</taxon>
        <taxon>Orchidaceae</taxon>
        <taxon>Vanilloideae</taxon>
        <taxon>Vanilleae</taxon>
        <taxon>Vanilla</taxon>
    </lineage>
</organism>
<dbReference type="EMBL" id="JADCNM010000014">
    <property type="protein sequence ID" value="KAG0454180.1"/>
    <property type="molecule type" value="Genomic_DNA"/>
</dbReference>
<evidence type="ECO:0000313" key="5">
    <source>
        <dbReference type="EMBL" id="KAG0454180.1"/>
    </source>
</evidence>
<sequence length="774" mass="84669">MMQSGGGGSGNGRNPTPPLPSSRPLSSSSVMLPSSSSALSTQGHLGLESIHQLQQQQLAFRLHQQQQHLRKPEGEDSFIAYRSSGMHGATGSTNLPSSSAASPLPQTHRKFDDGLAQLQDENQSHVQVPHEMQNPVQQAYLQFALQAAQQNYHGNLLAQQQVKVGLAGPTGRDQDTHLNNLKMQDLISLQTANQTHATVFKRPGESFAPLEKQMDQSQTSLDNKSELKSPQLVPGQLAATNLTRPLQSLNSSAALHNATNNQMALSQLQAMQTWAQEYNIDLSLPSNLNLMNQFLPLRQHSRMTAFQKHNEPKLVGSHSNFSSKQQGFSPAGSENTRQGNPFCEIATPAGTINNQETFPSASLLVNGGSSNEQSFYNTHIQQQPIPLVRESLNDKVVKPPSAVGNEGSVIQLKSLGTMKQNCDQLKADNVIMCTEAPRVQQVESFTPGQRAMPPPAVSSNEDLAVHLPFQSGSLHMHWQSFGFTKAQLHVLKAQILAFRRLKRGEYALPLEVLQAIAPPPLDTALQQTLPPPDVANQERKAVKCIEGLTRHMKTDEKTSHLPLSSKGHGLPNEEFYSGEEKQAFTSQSQGTLGNMTESVRAAYPADAEQNNKSFVKLELKEVEKVSGTVSSKNDSSIDSIKGTLATSATMDAEQVKKSVPIAGTVPAKDGPARKYHGPLFDFPSFTKKHDYLASNTSNSSINLVLSYDAKDLLFDEAQTSRSSSSVRDKVDQEQLEIMAMSDRPYRKFRNSVSVNALNSSGKYSSYRRLQEISN</sequence>
<gene>
    <name evidence="5" type="ORF">HPP92_025484</name>
</gene>
<dbReference type="GO" id="GO:0005524">
    <property type="term" value="F:ATP binding"/>
    <property type="evidence" value="ECO:0007669"/>
    <property type="project" value="InterPro"/>
</dbReference>
<comment type="caution">
    <text evidence="5">The sequence shown here is derived from an EMBL/GenBank/DDBJ whole genome shotgun (WGS) entry which is preliminary data.</text>
</comment>
<name>A0A835UAN2_VANPL</name>
<feature type="region of interest" description="Disordered" evidence="3">
    <location>
        <begin position="1"/>
        <end position="42"/>
    </location>
</feature>
<proteinExistence type="predicted"/>
<evidence type="ECO:0000259" key="4">
    <source>
        <dbReference type="PROSITE" id="PS51666"/>
    </source>
</evidence>
<evidence type="ECO:0000256" key="2">
    <source>
        <dbReference type="ARBA" id="ARBA00023242"/>
    </source>
</evidence>
<evidence type="ECO:0000256" key="3">
    <source>
        <dbReference type="SAM" id="MobiDB-lite"/>
    </source>
</evidence>
<reference evidence="5 6" key="1">
    <citation type="journal article" date="2020" name="Nat. Food">
        <title>A phased Vanilla planifolia genome enables genetic improvement of flavour and production.</title>
        <authorList>
            <person name="Hasing T."/>
            <person name="Tang H."/>
            <person name="Brym M."/>
            <person name="Khazi F."/>
            <person name="Huang T."/>
            <person name="Chambers A.H."/>
        </authorList>
    </citation>
    <scope>NUCLEOTIDE SEQUENCE [LARGE SCALE GENOMIC DNA]</scope>
    <source>
        <tissue evidence="5">Leaf</tissue>
    </source>
</reference>
<dbReference type="InterPro" id="IPR014978">
    <property type="entry name" value="Gln-Leu-Gln_QLQ"/>
</dbReference>
<feature type="compositionally biased region" description="Gly residues" evidence="3">
    <location>
        <begin position="1"/>
        <end position="11"/>
    </location>
</feature>
<feature type="region of interest" description="Disordered" evidence="3">
    <location>
        <begin position="317"/>
        <end position="337"/>
    </location>
</feature>
<keyword evidence="2" id="KW-0539">Nucleus</keyword>
<dbReference type="OrthoDB" id="6017at2759"/>
<accession>A0A835UAN2</accession>
<dbReference type="AlphaFoldDB" id="A0A835UAN2"/>
<dbReference type="PROSITE" id="PS51666">
    <property type="entry name" value="QLQ"/>
    <property type="match status" value="1"/>
</dbReference>
<evidence type="ECO:0000313" key="6">
    <source>
        <dbReference type="Proteomes" id="UP000639772"/>
    </source>
</evidence>
<protein>
    <recommendedName>
        <fullName evidence="4">QLQ domain-containing protein</fullName>
    </recommendedName>
</protein>
<feature type="compositionally biased region" description="Low complexity" evidence="3">
    <location>
        <begin position="95"/>
        <end position="104"/>
    </location>
</feature>
<dbReference type="Pfam" id="PF08880">
    <property type="entry name" value="QLQ"/>
    <property type="match status" value="1"/>
</dbReference>
<feature type="region of interest" description="Disordered" evidence="3">
    <location>
        <begin position="83"/>
        <end position="104"/>
    </location>
</feature>
<dbReference type="Proteomes" id="UP000639772">
    <property type="component" value="Unassembled WGS sequence"/>
</dbReference>
<dbReference type="GO" id="GO:0006355">
    <property type="term" value="P:regulation of DNA-templated transcription"/>
    <property type="evidence" value="ECO:0007669"/>
    <property type="project" value="InterPro"/>
</dbReference>
<feature type="domain" description="QLQ" evidence="4">
    <location>
        <begin position="482"/>
        <end position="518"/>
    </location>
</feature>
<dbReference type="SMART" id="SM00951">
    <property type="entry name" value="QLQ"/>
    <property type="match status" value="1"/>
</dbReference>
<comment type="subcellular location">
    <subcellularLocation>
        <location evidence="1">Nucleus</location>
    </subcellularLocation>
</comment>
<evidence type="ECO:0000256" key="1">
    <source>
        <dbReference type="ARBA" id="ARBA00004123"/>
    </source>
</evidence>
<dbReference type="GO" id="GO:0005634">
    <property type="term" value="C:nucleus"/>
    <property type="evidence" value="ECO:0007669"/>
    <property type="project" value="UniProtKB-SubCell"/>
</dbReference>
<feature type="compositionally biased region" description="Low complexity" evidence="3">
    <location>
        <begin position="22"/>
        <end position="40"/>
    </location>
</feature>